<evidence type="ECO:0000313" key="3">
    <source>
        <dbReference type="Proteomes" id="UP000314294"/>
    </source>
</evidence>
<reference evidence="2 3" key="1">
    <citation type="submission" date="2019-03" db="EMBL/GenBank/DDBJ databases">
        <title>First draft genome of Liparis tanakae, snailfish: a comprehensive survey of snailfish specific genes.</title>
        <authorList>
            <person name="Kim W."/>
            <person name="Song I."/>
            <person name="Jeong J.-H."/>
            <person name="Kim D."/>
            <person name="Kim S."/>
            <person name="Ryu S."/>
            <person name="Song J.Y."/>
            <person name="Lee S.K."/>
        </authorList>
    </citation>
    <scope>NUCLEOTIDE SEQUENCE [LARGE SCALE GENOMIC DNA]</scope>
    <source>
        <tissue evidence="2">Muscle</tissue>
    </source>
</reference>
<protein>
    <submittedName>
        <fullName evidence="2">Uncharacterized protein</fullName>
    </submittedName>
</protein>
<evidence type="ECO:0000256" key="1">
    <source>
        <dbReference type="SAM" id="MobiDB-lite"/>
    </source>
</evidence>
<dbReference type="AlphaFoldDB" id="A0A4Z2FSA2"/>
<gene>
    <name evidence="2" type="ORF">EYF80_045763</name>
</gene>
<dbReference type="EMBL" id="SRLO01000928">
    <property type="protein sequence ID" value="TNN44039.1"/>
    <property type="molecule type" value="Genomic_DNA"/>
</dbReference>
<comment type="caution">
    <text evidence="2">The sequence shown here is derived from an EMBL/GenBank/DDBJ whole genome shotgun (WGS) entry which is preliminary data.</text>
</comment>
<dbReference type="Proteomes" id="UP000314294">
    <property type="component" value="Unassembled WGS sequence"/>
</dbReference>
<feature type="compositionally biased region" description="Basic and acidic residues" evidence="1">
    <location>
        <begin position="38"/>
        <end position="70"/>
    </location>
</feature>
<evidence type="ECO:0000313" key="2">
    <source>
        <dbReference type="EMBL" id="TNN44039.1"/>
    </source>
</evidence>
<feature type="region of interest" description="Disordered" evidence="1">
    <location>
        <begin position="1"/>
        <end position="74"/>
    </location>
</feature>
<keyword evidence="3" id="KW-1185">Reference proteome</keyword>
<sequence length="147" mass="17034">MRAGPAITQKETIRTRAANHRETDDTRLQNRTQNQTETPDHDTAGRRDDKWPLHRRALHADGAEARDPEGRGNNTEYVSFMRRRVSLHETSTADHLAVSLPIMHFYIERQSLTPNRTLHLLVVTIATWSFTHFNLELDSKAKHLNFE</sequence>
<proteinExistence type="predicted"/>
<name>A0A4Z2FSA2_9TELE</name>
<organism evidence="2 3">
    <name type="scientific">Liparis tanakae</name>
    <name type="common">Tanaka's snailfish</name>
    <dbReference type="NCBI Taxonomy" id="230148"/>
    <lineage>
        <taxon>Eukaryota</taxon>
        <taxon>Metazoa</taxon>
        <taxon>Chordata</taxon>
        <taxon>Craniata</taxon>
        <taxon>Vertebrata</taxon>
        <taxon>Euteleostomi</taxon>
        <taxon>Actinopterygii</taxon>
        <taxon>Neopterygii</taxon>
        <taxon>Teleostei</taxon>
        <taxon>Neoteleostei</taxon>
        <taxon>Acanthomorphata</taxon>
        <taxon>Eupercaria</taxon>
        <taxon>Perciformes</taxon>
        <taxon>Cottioidei</taxon>
        <taxon>Cottales</taxon>
        <taxon>Liparidae</taxon>
        <taxon>Liparis</taxon>
    </lineage>
</organism>
<accession>A0A4Z2FSA2</accession>
<feature type="compositionally biased region" description="Basic and acidic residues" evidence="1">
    <location>
        <begin position="11"/>
        <end position="28"/>
    </location>
</feature>